<feature type="domain" description="SWIM-type" evidence="2">
    <location>
        <begin position="73"/>
        <end position="106"/>
    </location>
</feature>
<evidence type="ECO:0000259" key="2">
    <source>
        <dbReference type="PROSITE" id="PS50966"/>
    </source>
</evidence>
<dbReference type="PROSITE" id="PS50966">
    <property type="entry name" value="ZF_SWIM"/>
    <property type="match status" value="1"/>
</dbReference>
<feature type="region of interest" description="Disordered" evidence="1">
    <location>
        <begin position="1"/>
        <end position="21"/>
    </location>
</feature>
<organism evidence="3">
    <name type="scientific">uncultured Caudovirales phage</name>
    <dbReference type="NCBI Taxonomy" id="2100421"/>
    <lineage>
        <taxon>Viruses</taxon>
        <taxon>Duplodnaviria</taxon>
        <taxon>Heunggongvirae</taxon>
        <taxon>Uroviricota</taxon>
        <taxon>Caudoviricetes</taxon>
        <taxon>Peduoviridae</taxon>
        <taxon>Maltschvirus</taxon>
        <taxon>Maltschvirus maltsch</taxon>
    </lineage>
</organism>
<dbReference type="Pfam" id="PF04434">
    <property type="entry name" value="SWIM"/>
    <property type="match status" value="1"/>
</dbReference>
<dbReference type="EMBL" id="LR796357">
    <property type="protein sequence ID" value="CAB4139340.1"/>
    <property type="molecule type" value="Genomic_DNA"/>
</dbReference>
<gene>
    <name evidence="3" type="ORF">UFOVP349_30</name>
</gene>
<reference evidence="3" key="1">
    <citation type="submission" date="2020-04" db="EMBL/GenBank/DDBJ databases">
        <authorList>
            <person name="Chiriac C."/>
            <person name="Salcher M."/>
            <person name="Ghai R."/>
            <person name="Kavagutti S V."/>
        </authorList>
    </citation>
    <scope>NUCLEOTIDE SEQUENCE</scope>
</reference>
<protein>
    <submittedName>
        <fullName evidence="3">Zinc finger, SWIM-type</fullName>
    </submittedName>
</protein>
<sequence length="206" mass="22281">MSIPYMSNRSPQEAPPLPRREKALETTRLRATTLLSKDGYAVDTHPSLRPGLYVVTKPEATLDKTTGEVVEGYEVDLLAPSCTCKMFEFSRGVSCKHLLATMEHIAHCYNLLAPMLAESGLTIPSQLIPSAPQPAPIRFTTAPNPAPSKPVRAGRGIPYCQKCACVMVEATREQTGQEGHLCMACEAFQPLGSYGPLTRPGTGARP</sequence>
<accession>A0A6J5M2W6</accession>
<feature type="compositionally biased region" description="Polar residues" evidence="1">
    <location>
        <begin position="1"/>
        <end position="11"/>
    </location>
</feature>
<proteinExistence type="predicted"/>
<evidence type="ECO:0000256" key="1">
    <source>
        <dbReference type="SAM" id="MobiDB-lite"/>
    </source>
</evidence>
<dbReference type="InterPro" id="IPR007527">
    <property type="entry name" value="Znf_SWIM"/>
</dbReference>
<dbReference type="GO" id="GO:0008270">
    <property type="term" value="F:zinc ion binding"/>
    <property type="evidence" value="ECO:0007669"/>
    <property type="project" value="InterPro"/>
</dbReference>
<name>A0A6J5M2W6_9CAUD</name>
<evidence type="ECO:0000313" key="3">
    <source>
        <dbReference type="EMBL" id="CAB4139340.1"/>
    </source>
</evidence>